<reference evidence="10 11" key="1">
    <citation type="submission" date="2018-08" db="EMBL/GenBank/DDBJ databases">
        <title>Recombination of ecologically and evolutionarily significant loci maintains genetic cohesion in the Pseudomonas syringae species complex.</title>
        <authorList>
            <person name="Dillon M."/>
            <person name="Thakur S."/>
            <person name="Almeida R.N.D."/>
            <person name="Weir B.S."/>
            <person name="Guttman D.S."/>
        </authorList>
    </citation>
    <scope>NUCLEOTIDE SEQUENCE [LARGE SCALE GENOMIC DNA]</scope>
    <source>
        <strain evidence="10 11">ICMP 6917</strain>
    </source>
</reference>
<dbReference type="Pfam" id="PF00909">
    <property type="entry name" value="Ammonium_transp"/>
    <property type="match status" value="1"/>
</dbReference>
<evidence type="ECO:0000259" key="9">
    <source>
        <dbReference type="Pfam" id="PF00909"/>
    </source>
</evidence>
<keyword evidence="3 8" id="KW-0813">Transport</keyword>
<dbReference type="InterPro" id="IPR018047">
    <property type="entry name" value="Ammonium_transpt_CS"/>
</dbReference>
<evidence type="ECO:0000313" key="10">
    <source>
        <dbReference type="EMBL" id="RMR51408.1"/>
    </source>
</evidence>
<feature type="transmembrane region" description="Helical" evidence="8">
    <location>
        <begin position="397"/>
        <end position="421"/>
    </location>
</feature>
<feature type="transmembrane region" description="Helical" evidence="8">
    <location>
        <begin position="369"/>
        <end position="385"/>
    </location>
</feature>
<feature type="transmembrane region" description="Helical" evidence="8">
    <location>
        <begin position="278"/>
        <end position="298"/>
    </location>
</feature>
<feature type="transmembrane region" description="Helical" evidence="8">
    <location>
        <begin position="208"/>
        <end position="229"/>
    </location>
</feature>
<dbReference type="SUPFAM" id="SSF111352">
    <property type="entry name" value="Ammonium transporter"/>
    <property type="match status" value="1"/>
</dbReference>
<organism evidence="10 11">
    <name type="scientific">Pseudomonas cichorii</name>
    <dbReference type="NCBI Taxonomy" id="36746"/>
    <lineage>
        <taxon>Bacteria</taxon>
        <taxon>Pseudomonadati</taxon>
        <taxon>Pseudomonadota</taxon>
        <taxon>Gammaproteobacteria</taxon>
        <taxon>Pseudomonadales</taxon>
        <taxon>Pseudomonadaceae</taxon>
        <taxon>Pseudomonas</taxon>
    </lineage>
</organism>
<dbReference type="PROSITE" id="PS01219">
    <property type="entry name" value="AMMONIUM_TRANSP"/>
    <property type="match status" value="1"/>
</dbReference>
<evidence type="ECO:0000256" key="2">
    <source>
        <dbReference type="ARBA" id="ARBA00005887"/>
    </source>
</evidence>
<feature type="transmembrane region" description="Helical" evidence="8">
    <location>
        <begin position="180"/>
        <end position="201"/>
    </location>
</feature>
<dbReference type="GO" id="GO:0005886">
    <property type="term" value="C:plasma membrane"/>
    <property type="evidence" value="ECO:0007669"/>
    <property type="project" value="UniProtKB-SubCell"/>
</dbReference>
<dbReference type="InterPro" id="IPR029020">
    <property type="entry name" value="Ammonium/urea_transptr"/>
</dbReference>
<dbReference type="InterPro" id="IPR001905">
    <property type="entry name" value="Ammonium_transpt"/>
</dbReference>
<dbReference type="EMBL" id="RBRY01000160">
    <property type="protein sequence ID" value="RMR51408.1"/>
    <property type="molecule type" value="Genomic_DNA"/>
</dbReference>
<feature type="transmembrane region" description="Helical" evidence="8">
    <location>
        <begin position="433"/>
        <end position="455"/>
    </location>
</feature>
<comment type="caution">
    <text evidence="10">The sequence shown here is derived from an EMBL/GenBank/DDBJ whole genome shotgun (WGS) entry which is preliminary data.</text>
</comment>
<keyword evidence="6 8" id="KW-0472">Membrane</keyword>
<keyword evidence="4 8" id="KW-0812">Transmembrane</keyword>
<protein>
    <recommendedName>
        <fullName evidence="8">Ammonium transporter</fullName>
    </recommendedName>
</protein>
<evidence type="ECO:0000256" key="6">
    <source>
        <dbReference type="ARBA" id="ARBA00023136"/>
    </source>
</evidence>
<dbReference type="PANTHER" id="PTHR43029">
    <property type="entry name" value="AMMONIUM TRANSPORTER MEP2"/>
    <property type="match status" value="1"/>
</dbReference>
<feature type="transmembrane region" description="Helical" evidence="8">
    <location>
        <begin position="56"/>
        <end position="77"/>
    </location>
</feature>
<feature type="transmembrane region" description="Helical" evidence="8">
    <location>
        <begin position="116"/>
        <end position="136"/>
    </location>
</feature>
<evidence type="ECO:0000256" key="4">
    <source>
        <dbReference type="ARBA" id="ARBA00022692"/>
    </source>
</evidence>
<keyword evidence="5 8" id="KW-1133">Transmembrane helix</keyword>
<evidence type="ECO:0000256" key="5">
    <source>
        <dbReference type="ARBA" id="ARBA00022989"/>
    </source>
</evidence>
<proteinExistence type="inferred from homology"/>
<dbReference type="GO" id="GO:0008519">
    <property type="term" value="F:ammonium channel activity"/>
    <property type="evidence" value="ECO:0007669"/>
    <property type="project" value="InterPro"/>
</dbReference>
<feature type="transmembrane region" description="Helical" evidence="8">
    <location>
        <begin position="342"/>
        <end position="363"/>
    </location>
</feature>
<name>A0A3M4VHU3_PSECI</name>
<dbReference type="Proteomes" id="UP000278332">
    <property type="component" value="Unassembled WGS sequence"/>
</dbReference>
<gene>
    <name evidence="10" type="ORF">ALP84_04619</name>
</gene>
<feature type="domain" description="Ammonium transporter AmtB-like" evidence="9">
    <location>
        <begin position="83"/>
        <end position="485"/>
    </location>
</feature>
<keyword evidence="7 8" id="KW-0924">Ammonia transport</keyword>
<evidence type="ECO:0000256" key="1">
    <source>
        <dbReference type="ARBA" id="ARBA00004141"/>
    </source>
</evidence>
<comment type="similarity">
    <text evidence="2 8">Belongs to the ammonia transporter channel (TC 1.A.11.2) family.</text>
</comment>
<accession>A0A3M4VHU3</accession>
<comment type="subcellular location">
    <subcellularLocation>
        <location evidence="8">Cell membrane</location>
        <topology evidence="8">Multi-pass membrane protein</topology>
    </subcellularLocation>
    <subcellularLocation>
        <location evidence="1">Membrane</location>
        <topology evidence="1">Multi-pass membrane protein</topology>
    </subcellularLocation>
</comment>
<dbReference type="Gene3D" id="1.10.3430.10">
    <property type="entry name" value="Ammonium transporter AmtB like domains"/>
    <property type="match status" value="1"/>
</dbReference>
<feature type="transmembrane region" description="Helical" evidence="8">
    <location>
        <begin position="249"/>
        <end position="266"/>
    </location>
</feature>
<dbReference type="InterPro" id="IPR024041">
    <property type="entry name" value="NH4_transpt_AmtB-like_dom"/>
</dbReference>
<evidence type="ECO:0000256" key="7">
    <source>
        <dbReference type="ARBA" id="ARBA00023177"/>
    </source>
</evidence>
<sequence length="487" mass="50986">MYSRMCGAPPDSLLRSFIYKEAAKARSFKPLCFLPDTFHSHAGALIMVNRPIGKSLLALLAVGAFSPLALAAETPVLNTGSTAWMITAAVLVLFMCLPGLALFYGGLVRAKNMLSLFTQCFGIAGLVGVLWIIYGYSMVVDTSNMVEGEVTFNSFVGGLSRVFLAGMTPDSLVGEIPEGVFVTFQMTFAIITPALIAGAFAERMKFSAALLFMAIWFTLVYAPVAHMVWGGAGALMHNWGVLDFAGGTAVHINAGVAALAACLVLGKRKGYQNTPMPAHNLSLTMAGAAMLWVGWFGFNIGSGGGLSGTSGIVMLNTQVGACAGILGWMFTEWFKVGKPSALGLASGALAGLVGITPACAYVGVGGALAIGLLCGVFCYLSVTVLKKRLGYDDSLDVFGLHGVGGMIGAVLTGVFCLPSMGGLVPDVSMGAQVIAQIKGVLFTTVYCFVVSWGILKLVNALIGLRAHESVEEMGLDLAEHNERAYNH</sequence>
<dbReference type="PANTHER" id="PTHR43029:SF10">
    <property type="entry name" value="AMMONIUM TRANSPORTER MEP2"/>
    <property type="match status" value="1"/>
</dbReference>
<evidence type="ECO:0000256" key="8">
    <source>
        <dbReference type="RuleBase" id="RU362002"/>
    </source>
</evidence>
<feature type="transmembrane region" description="Helical" evidence="8">
    <location>
        <begin position="83"/>
        <end position="104"/>
    </location>
</feature>
<evidence type="ECO:0000256" key="3">
    <source>
        <dbReference type="ARBA" id="ARBA00022448"/>
    </source>
</evidence>
<feature type="transmembrane region" description="Helical" evidence="8">
    <location>
        <begin position="310"/>
        <end position="330"/>
    </location>
</feature>
<dbReference type="AlphaFoldDB" id="A0A3M4VHU3"/>
<dbReference type="NCBIfam" id="TIGR00836">
    <property type="entry name" value="amt"/>
    <property type="match status" value="1"/>
</dbReference>
<evidence type="ECO:0000313" key="11">
    <source>
        <dbReference type="Proteomes" id="UP000278332"/>
    </source>
</evidence>